<sequence>MAIIQRCSMLLAPLLLSACSTMADRLQGSITPPSGYGYAIVSLTAKAFDQDSANTGLHIADSSGHIIANGRASMNTDTVFGEAGMSPVDGKLLLFALPPGHYQVTDAWGNWVEESGWGSQWRSITMPVQAGFDINAGSSVYLGEVFLDLSMRPELRLSNQQRRDFGHMQRVWKVNNLSSVRISPLRASASEPAASH</sequence>
<dbReference type="Proteomes" id="UP000198290">
    <property type="component" value="Chromosome"/>
</dbReference>
<dbReference type="KEGG" id="amah:DLM_2250"/>
<feature type="signal peptide" evidence="1">
    <location>
        <begin position="1"/>
        <end position="23"/>
    </location>
</feature>
<reference evidence="3" key="1">
    <citation type="journal article" date="2017" name="Biotechnol. Biofuels">
        <title>Evaluation of environmental bacterial communities as a factor affecting the growth of duckweed Lemna minor.</title>
        <authorList>
            <person name="Ishizawa H."/>
            <person name="Kuroda M."/>
            <person name="Morikawa M."/>
            <person name="Ike M."/>
        </authorList>
    </citation>
    <scope>NUCLEOTIDE SEQUENCE [LARGE SCALE GENOMIC DNA]</scope>
    <source>
        <strain evidence="3">H3</strain>
    </source>
</reference>
<protein>
    <recommendedName>
        <fullName evidence="4">Lipoprotein</fullName>
    </recommendedName>
</protein>
<reference evidence="3" key="3">
    <citation type="journal article" date="2017" name="Plant Physiol. Biochem.">
        <title>Differential oxidative and antioxidative response of duckweed Lemna minor toward plant growth promoting/inhibiting bacteria.</title>
        <authorList>
            <person name="Ishizawa H."/>
            <person name="Kuroda M."/>
            <person name="Morikawa M."/>
            <person name="Ike M."/>
        </authorList>
    </citation>
    <scope>NUCLEOTIDE SEQUENCE [LARGE SCALE GENOMIC DNA]</scope>
    <source>
        <strain evidence="3">H3</strain>
    </source>
</reference>
<gene>
    <name evidence="2" type="ORF">DLM_2250</name>
</gene>
<feature type="chain" id="PRO_5018081644" description="Lipoprotein" evidence="1">
    <location>
        <begin position="24"/>
        <end position="196"/>
    </location>
</feature>
<keyword evidence="3" id="KW-1185">Reference proteome</keyword>
<evidence type="ECO:0000313" key="3">
    <source>
        <dbReference type="Proteomes" id="UP000198290"/>
    </source>
</evidence>
<evidence type="ECO:0008006" key="4">
    <source>
        <dbReference type="Google" id="ProtNLM"/>
    </source>
</evidence>
<evidence type="ECO:0000313" key="2">
    <source>
        <dbReference type="EMBL" id="BBF85865.1"/>
    </source>
</evidence>
<dbReference type="AlphaFoldDB" id="A0A3G9GEH1"/>
<dbReference type="PROSITE" id="PS51257">
    <property type="entry name" value="PROKAR_LIPOPROTEIN"/>
    <property type="match status" value="1"/>
</dbReference>
<dbReference type="RefSeq" id="WP_231960160.1">
    <property type="nucleotide sequence ID" value="NZ_AP018823.1"/>
</dbReference>
<proteinExistence type="predicted"/>
<organism evidence="2 3">
    <name type="scientific">Aquitalea magnusonii</name>
    <dbReference type="NCBI Taxonomy" id="332411"/>
    <lineage>
        <taxon>Bacteria</taxon>
        <taxon>Pseudomonadati</taxon>
        <taxon>Pseudomonadota</taxon>
        <taxon>Betaproteobacteria</taxon>
        <taxon>Neisseriales</taxon>
        <taxon>Chromobacteriaceae</taxon>
        <taxon>Aquitalea</taxon>
    </lineage>
</organism>
<name>A0A3G9GEH1_9NEIS</name>
<evidence type="ECO:0000256" key="1">
    <source>
        <dbReference type="SAM" id="SignalP"/>
    </source>
</evidence>
<keyword evidence="1" id="KW-0732">Signal</keyword>
<reference evidence="2 3" key="2">
    <citation type="journal article" date="2017" name="Genome Announc.">
        <title>Draft genome sequence of Aquitalea magnusonii strain H3, a plant growth-promoting bacterium of duckweed Lemna minor.</title>
        <authorList>
            <person name="Ishizawa H."/>
            <person name="Kuroda M."/>
            <person name="Ike M."/>
        </authorList>
    </citation>
    <scope>NUCLEOTIDE SEQUENCE [LARGE SCALE GENOMIC DNA]</scope>
    <source>
        <strain evidence="2 3">H3</strain>
    </source>
</reference>
<dbReference type="EMBL" id="AP018823">
    <property type="protein sequence ID" value="BBF85865.1"/>
    <property type="molecule type" value="Genomic_DNA"/>
</dbReference>
<accession>A0A3G9GEH1</accession>